<dbReference type="PANTHER" id="PTHR43649">
    <property type="entry name" value="ARABINOSE-BINDING PROTEIN-RELATED"/>
    <property type="match status" value="1"/>
</dbReference>
<dbReference type="SUPFAM" id="SSF53850">
    <property type="entry name" value="Periplasmic binding protein-like II"/>
    <property type="match status" value="1"/>
</dbReference>
<proteinExistence type="inferred from homology"/>
<feature type="chain" id="PRO_5041358945" evidence="4">
    <location>
        <begin position="41"/>
        <end position="479"/>
    </location>
</feature>
<dbReference type="Pfam" id="PF01547">
    <property type="entry name" value="SBP_bac_1"/>
    <property type="match status" value="1"/>
</dbReference>
<dbReference type="InterPro" id="IPR050490">
    <property type="entry name" value="Bact_solute-bd_prot1"/>
</dbReference>
<sequence>MAENYKMAKAGKAGISRRSVLLGGASLLAAASILPSRAFAAGPGTNPGKYKIDLGGYTGPELTDAPITIKVMRQEFSPEINAPIEAAYTAFKEAYPNITIEEERVPYGDLAKKVQLYVASGSAPDIMMGSTELASVYAAGEIAVPLNDYFSADFIQDIYPAMRDAATIDGKVMCLAWESNSCFVYFNRDIFKRAGVETPPEVTDVDGGWTADQLLDAMRAITEKLRKEGDQTTFGMASSRFGNRGPGSNYSQLEGMWVRMMGDPNAPKDSTLFKTFAGISEDGLTASGYLDTPEAIQGMKNYQAMFNEGLTPKGVVVDHYKSGAAAIDFSSMAFANTFRKSGAPFEWGVSPPIRGNIPFASSVADAPFIYSGSQYIPEAAALLAFLLNDTNRRAFYDVRGSMPSRKSLTDESPAYKTDPVAILCANVGERAFGSPKSVGWLDYVNAVNPAVKDIALGVDVEERLHSTAAQIDRLLAKYR</sequence>
<evidence type="ECO:0000256" key="1">
    <source>
        <dbReference type="ARBA" id="ARBA00004418"/>
    </source>
</evidence>
<comment type="similarity">
    <text evidence="2">Belongs to the bacterial solute-binding protein 1 family.</text>
</comment>
<keyword evidence="4" id="KW-0732">Signal</keyword>
<dbReference type="PANTHER" id="PTHR43649:SF12">
    <property type="entry name" value="DIACETYLCHITOBIOSE BINDING PROTEIN DASA"/>
    <property type="match status" value="1"/>
</dbReference>
<comment type="subcellular location">
    <subcellularLocation>
        <location evidence="1">Periplasm</location>
    </subcellularLocation>
</comment>
<dbReference type="InterPro" id="IPR006059">
    <property type="entry name" value="SBP"/>
</dbReference>
<dbReference type="GO" id="GO:0042597">
    <property type="term" value="C:periplasmic space"/>
    <property type="evidence" value="ECO:0007669"/>
    <property type="project" value="UniProtKB-SubCell"/>
</dbReference>
<gene>
    <name evidence="5" type="ORF">ML536_18340</name>
</gene>
<evidence type="ECO:0000256" key="3">
    <source>
        <dbReference type="ARBA" id="ARBA00022764"/>
    </source>
</evidence>
<dbReference type="RefSeq" id="WP_160176240.1">
    <property type="nucleotide sequence ID" value="NZ_JAKETQ010000003.1"/>
</dbReference>
<accession>A0AA41QPU0</accession>
<keyword evidence="3" id="KW-0574">Periplasm</keyword>
<dbReference type="AlphaFoldDB" id="A0AA41QPU0"/>
<feature type="signal peptide" evidence="4">
    <location>
        <begin position="1"/>
        <end position="40"/>
    </location>
</feature>
<protein>
    <submittedName>
        <fullName evidence="5">Extracellular solute-binding protein</fullName>
    </submittedName>
</protein>
<dbReference type="EMBL" id="JALAZD010000003">
    <property type="protein sequence ID" value="MCI0128797.1"/>
    <property type="molecule type" value="Genomic_DNA"/>
</dbReference>
<evidence type="ECO:0000256" key="2">
    <source>
        <dbReference type="ARBA" id="ARBA00008520"/>
    </source>
</evidence>
<name>A0AA41QPU0_9HYPH</name>
<evidence type="ECO:0000256" key="4">
    <source>
        <dbReference type="SAM" id="SignalP"/>
    </source>
</evidence>
<evidence type="ECO:0000313" key="6">
    <source>
        <dbReference type="Proteomes" id="UP001156140"/>
    </source>
</evidence>
<dbReference type="PROSITE" id="PS51318">
    <property type="entry name" value="TAT"/>
    <property type="match status" value="1"/>
</dbReference>
<dbReference type="InterPro" id="IPR006311">
    <property type="entry name" value="TAT_signal"/>
</dbReference>
<comment type="caution">
    <text evidence="5">The sequence shown here is derived from an EMBL/GenBank/DDBJ whole genome shotgun (WGS) entry which is preliminary data.</text>
</comment>
<evidence type="ECO:0000313" key="5">
    <source>
        <dbReference type="EMBL" id="MCI0128797.1"/>
    </source>
</evidence>
<organism evidence="5 6">
    <name type="scientific">Paradevosia shaoguanensis</name>
    <dbReference type="NCBI Taxonomy" id="1335043"/>
    <lineage>
        <taxon>Bacteria</taxon>
        <taxon>Pseudomonadati</taxon>
        <taxon>Pseudomonadota</taxon>
        <taxon>Alphaproteobacteria</taxon>
        <taxon>Hyphomicrobiales</taxon>
        <taxon>Devosiaceae</taxon>
        <taxon>Paradevosia</taxon>
    </lineage>
</organism>
<dbReference type="Proteomes" id="UP001156140">
    <property type="component" value="Unassembled WGS sequence"/>
</dbReference>
<reference evidence="5" key="1">
    <citation type="submission" date="2022-03" db="EMBL/GenBank/DDBJ databases">
        <title>The complete genome sequence of a Methyloterrigena soli.</title>
        <authorList>
            <person name="Zi Z."/>
        </authorList>
    </citation>
    <scope>NUCLEOTIDE SEQUENCE</scope>
    <source>
        <strain evidence="5">M48</strain>
    </source>
</reference>
<dbReference type="Gene3D" id="3.40.190.10">
    <property type="entry name" value="Periplasmic binding protein-like II"/>
    <property type="match status" value="1"/>
</dbReference>
<keyword evidence="6" id="KW-1185">Reference proteome</keyword>